<name>A0A9Q1CQ93_HOLLE</name>
<reference evidence="1" key="1">
    <citation type="submission" date="2021-10" db="EMBL/GenBank/DDBJ databases">
        <title>Tropical sea cucumber genome reveals ecological adaptation and Cuvierian tubules defense mechanism.</title>
        <authorList>
            <person name="Chen T."/>
        </authorList>
    </citation>
    <scope>NUCLEOTIDE SEQUENCE</scope>
    <source>
        <strain evidence="1">Nanhai2018</strain>
        <tissue evidence="1">Muscle</tissue>
    </source>
</reference>
<comment type="caution">
    <text evidence="1">The sequence shown here is derived from an EMBL/GenBank/DDBJ whole genome shotgun (WGS) entry which is preliminary data.</text>
</comment>
<sequence>MYRFSCGLNSGSAEKIISYLKNIEGGDKFAILCILEQSGKVEHIKEIIRQLCCEGVIISGYDSLLLQRSSMQLLEIAARNGILIEYVSLSNCLQSVDTSAAAIKTTSGLVFTSRIPVKWIEVSLYNRDMTEDEATDVLKFASMCPSLRLLVYGYCVPPQSFEDGLVLSNLKSRNVQVWWQGADAEPIHILNLQSGRWENRDSGSEPTAKDFERMRSVRGERRIGRTKEMYREIVKVGRENLRGNR</sequence>
<dbReference type="AlphaFoldDB" id="A0A9Q1CQ93"/>
<dbReference type="EMBL" id="JAIZAY010000001">
    <property type="protein sequence ID" value="KAJ8048893.1"/>
    <property type="molecule type" value="Genomic_DNA"/>
</dbReference>
<evidence type="ECO:0000313" key="2">
    <source>
        <dbReference type="Proteomes" id="UP001152320"/>
    </source>
</evidence>
<gene>
    <name evidence="1" type="ORF">HOLleu_01395</name>
</gene>
<proteinExistence type="predicted"/>
<protein>
    <submittedName>
        <fullName evidence="1">Uncharacterized protein</fullName>
    </submittedName>
</protein>
<keyword evidence="2" id="KW-1185">Reference proteome</keyword>
<dbReference type="Proteomes" id="UP001152320">
    <property type="component" value="Chromosome 1"/>
</dbReference>
<accession>A0A9Q1CQ93</accession>
<organism evidence="1 2">
    <name type="scientific">Holothuria leucospilota</name>
    <name type="common">Black long sea cucumber</name>
    <name type="synonym">Mertensiothuria leucospilota</name>
    <dbReference type="NCBI Taxonomy" id="206669"/>
    <lineage>
        <taxon>Eukaryota</taxon>
        <taxon>Metazoa</taxon>
        <taxon>Echinodermata</taxon>
        <taxon>Eleutherozoa</taxon>
        <taxon>Echinozoa</taxon>
        <taxon>Holothuroidea</taxon>
        <taxon>Aspidochirotacea</taxon>
        <taxon>Aspidochirotida</taxon>
        <taxon>Holothuriidae</taxon>
        <taxon>Holothuria</taxon>
    </lineage>
</organism>
<evidence type="ECO:0000313" key="1">
    <source>
        <dbReference type="EMBL" id="KAJ8048893.1"/>
    </source>
</evidence>